<dbReference type="NCBIfam" id="TIGR02506">
    <property type="entry name" value="NrdE_NrdA"/>
    <property type="match status" value="1"/>
</dbReference>
<organism evidence="8 9">
    <name type="scientific">Pseudomonas phage pf16</name>
    <dbReference type="NCBI Taxonomy" id="1815630"/>
    <lineage>
        <taxon>Viruses</taxon>
        <taxon>Duplodnaviria</taxon>
        <taxon>Heunggongvirae</taxon>
        <taxon>Uroviricota</taxon>
        <taxon>Caudoviricetes</taxon>
        <taxon>Chakrabartyvirus</taxon>
        <taxon>Chakrabartyvirus pf16</taxon>
    </lineage>
</organism>
<dbReference type="Pfam" id="PF02867">
    <property type="entry name" value="Ribonuc_red_lgC"/>
    <property type="match status" value="1"/>
</dbReference>
<keyword evidence="9" id="KW-1185">Reference proteome</keyword>
<protein>
    <recommendedName>
        <fullName evidence="7">ATP-cone domain-containing protein</fullName>
    </recommendedName>
</protein>
<keyword evidence="3 6" id="KW-0547">Nucleotide-binding</keyword>
<evidence type="ECO:0000256" key="5">
    <source>
        <dbReference type="ARBA" id="ARBA00023116"/>
    </source>
</evidence>
<evidence type="ECO:0000256" key="1">
    <source>
        <dbReference type="ARBA" id="ARBA00010406"/>
    </source>
</evidence>
<evidence type="ECO:0000256" key="3">
    <source>
        <dbReference type="ARBA" id="ARBA00022741"/>
    </source>
</evidence>
<gene>
    <name evidence="8" type="ORF">pf16_184</name>
</gene>
<dbReference type="EMBL" id="KU873925">
    <property type="protein sequence ID" value="AND75107.1"/>
    <property type="molecule type" value="Genomic_DNA"/>
</dbReference>
<dbReference type="GO" id="GO:0009263">
    <property type="term" value="P:deoxyribonucleotide biosynthetic process"/>
    <property type="evidence" value="ECO:0007669"/>
    <property type="project" value="UniProtKB-KW"/>
</dbReference>
<accession>A0A1S5R3X0</accession>
<dbReference type="Pfam" id="PF03477">
    <property type="entry name" value="ATP-cone"/>
    <property type="match status" value="1"/>
</dbReference>
<evidence type="ECO:0000256" key="4">
    <source>
        <dbReference type="ARBA" id="ARBA00022840"/>
    </source>
</evidence>
<name>A0A1S5R3X0_9CAUD</name>
<dbReference type="InterPro" id="IPR013346">
    <property type="entry name" value="NrdE_NrdA_C"/>
</dbReference>
<evidence type="ECO:0000313" key="8">
    <source>
        <dbReference type="EMBL" id="AND75107.1"/>
    </source>
</evidence>
<dbReference type="InterPro" id="IPR005144">
    <property type="entry name" value="ATP-cone_dom"/>
</dbReference>
<dbReference type="PROSITE" id="PS51161">
    <property type="entry name" value="ATP_CONE"/>
    <property type="match status" value="1"/>
</dbReference>
<dbReference type="SUPFAM" id="SSF51998">
    <property type="entry name" value="PFL-like glycyl radical enzymes"/>
    <property type="match status" value="1"/>
</dbReference>
<dbReference type="PANTHER" id="PTHR11573">
    <property type="entry name" value="RIBONUCLEOSIDE-DIPHOSPHATE REDUCTASE LARGE CHAIN"/>
    <property type="match status" value="1"/>
</dbReference>
<dbReference type="UniPathway" id="UPA00326"/>
<reference evidence="8 9" key="1">
    <citation type="submission" date="2016-03" db="EMBL/GenBank/DDBJ databases">
        <title>Characterisation of pf16 and phiPMW: Two novel phages infecting Pseudomonas putida PpG1.</title>
        <authorList>
            <person name="Magill D.J."/>
            <person name="Krylov V.N."/>
            <person name="Shaburova O.V."/>
            <person name="Allen C.C.R."/>
            <person name="McGrath J.W."/>
            <person name="Quinn J.P."/>
            <person name="Kulakov L.A."/>
        </authorList>
    </citation>
    <scope>NUCLEOTIDE SEQUENCE [LARGE SCALE GENOMIC DNA]</scope>
</reference>
<evidence type="ECO:0000256" key="6">
    <source>
        <dbReference type="PROSITE-ProRule" id="PRU00492"/>
    </source>
</evidence>
<evidence type="ECO:0000256" key="2">
    <source>
        <dbReference type="ARBA" id="ARBA00022533"/>
    </source>
</evidence>
<dbReference type="PANTHER" id="PTHR11573:SF6">
    <property type="entry name" value="RIBONUCLEOSIDE-DIPHOSPHATE REDUCTASE LARGE SUBUNIT"/>
    <property type="match status" value="1"/>
</dbReference>
<keyword evidence="4 6" id="KW-0067">ATP-binding</keyword>
<comment type="similarity">
    <text evidence="1">Belongs to the ribonucleoside diphosphate reductase large chain family.</text>
</comment>
<feature type="domain" description="ATP-cone" evidence="7">
    <location>
        <begin position="4"/>
        <end position="94"/>
    </location>
</feature>
<dbReference type="Proteomes" id="UP000225821">
    <property type="component" value="Segment"/>
</dbReference>
<sequence length="760" mass="85981">MKEIYLIKRNGSRELLDINKIHKVLVWACEGVNNVSPSEIEAQAGLKFYDGMKTSDLHNSLIDSAHELISESYPNYDLVAGRLAMLALRKEVYGDFQVPSLMSIIEKNIKDGWYHKELLDLYTPEQWAKIESFLKHDRDFDFRISGAREWMDKYLVQNRKTKEFKETPQVAYLLVSAVLMHKYVEKMGLVMVKDYYTELSADNSGITIPSPIAASIRTPSPQGASCTLIEMGDSIDSIGATYLAVLKYATNKAGIGLGVFNLRADKQPVRGGEVVTTGPIGFSQATRAIVGACSQGGIRKGSETYYHNIWHLDVKSLLVLKNNKGTEETRIRHADHAFNMNGYLWKRILLRQDITLFSPEEVPDLQQAFCADQAEFARLYELYEKDETKTRRVLNGAVIRDLFANERSSTSRIYFHFVDNSNEQGSFVAANAPIKMSNLCTEVTLPTIPLLTIDDINALISLCNLSAINWGAIKKPSDFEKPCRLAVYALDALLDYQPYMVPAAKNSTDWYRPLGIGVNNLAYFLAKRGLKYDEGAFEVIDEYMEAMAYYLTLASVELAEMYGPCSKAYNTKYAQGIFPHDVRKKGIDEVIPHVERMPWGELRERMIKAGGTRNATLMCNMPSETSSRVKNLTNGGEPVRNLIVAKGRTKFVVPEFDRLKNKYQTEWDVDLHGYIKISGIMQKRMDQAISLNTRYDNTKYPDNKVPVTQILNDITLIYKLGLKTGYYHNNRKVIKAENDEPEVVEEVVQDEEASCPSCVI</sequence>
<keyword evidence="2" id="KW-0021">Allosteric enzyme</keyword>
<dbReference type="OrthoDB" id="2980at10239"/>
<evidence type="ECO:0000313" key="9">
    <source>
        <dbReference type="Proteomes" id="UP000225821"/>
    </source>
</evidence>
<dbReference type="Gene3D" id="3.20.70.20">
    <property type="match status" value="1"/>
</dbReference>
<dbReference type="SUPFAM" id="SSF48168">
    <property type="entry name" value="R1 subunit of ribonucleotide reductase, N-terminal domain"/>
    <property type="match status" value="1"/>
</dbReference>
<dbReference type="InterPro" id="IPR008926">
    <property type="entry name" value="RNR_R1-su_N"/>
</dbReference>
<keyword evidence="5" id="KW-0215">Deoxyribonucleotide synthesis</keyword>
<dbReference type="Gene3D" id="1.10.1650.20">
    <property type="match status" value="1"/>
</dbReference>
<dbReference type="InterPro" id="IPR039718">
    <property type="entry name" value="Rrm1"/>
</dbReference>
<dbReference type="PRINTS" id="PR01183">
    <property type="entry name" value="RIBORDTASEM1"/>
</dbReference>
<proteinExistence type="inferred from homology"/>
<dbReference type="GO" id="GO:0004748">
    <property type="term" value="F:ribonucleoside-diphosphate reductase activity, thioredoxin disulfide as acceptor"/>
    <property type="evidence" value="ECO:0007669"/>
    <property type="project" value="TreeGrafter"/>
</dbReference>
<dbReference type="InterPro" id="IPR000788">
    <property type="entry name" value="RNR_lg_C"/>
</dbReference>
<dbReference type="GO" id="GO:0005524">
    <property type="term" value="F:ATP binding"/>
    <property type="evidence" value="ECO:0007669"/>
    <property type="project" value="UniProtKB-UniRule"/>
</dbReference>
<evidence type="ECO:0000259" key="7">
    <source>
        <dbReference type="PROSITE" id="PS51161"/>
    </source>
</evidence>